<evidence type="ECO:0000256" key="3">
    <source>
        <dbReference type="ARBA" id="ARBA00022840"/>
    </source>
</evidence>
<dbReference type="GO" id="GO:0015833">
    <property type="term" value="P:peptide transport"/>
    <property type="evidence" value="ECO:0007669"/>
    <property type="project" value="InterPro"/>
</dbReference>
<dbReference type="STRING" id="1203190.GCA_000312345_00354"/>
<reference evidence="5 6" key="1">
    <citation type="submission" date="2016-10" db="EMBL/GenBank/DDBJ databases">
        <authorList>
            <person name="de Groot N.N."/>
        </authorList>
    </citation>
    <scope>NUCLEOTIDE SEQUENCE [LARGE SCALE GENOMIC DNA]</scope>
    <source>
        <strain evidence="5 6">DSM 45434</strain>
    </source>
</reference>
<dbReference type="GO" id="GO:0005524">
    <property type="term" value="F:ATP binding"/>
    <property type="evidence" value="ECO:0007669"/>
    <property type="project" value="UniProtKB-KW"/>
</dbReference>
<dbReference type="GO" id="GO:0055085">
    <property type="term" value="P:transmembrane transport"/>
    <property type="evidence" value="ECO:0007669"/>
    <property type="project" value="UniProtKB-ARBA"/>
</dbReference>
<dbReference type="NCBIfam" id="NF008453">
    <property type="entry name" value="PRK11308.1"/>
    <property type="match status" value="2"/>
</dbReference>
<dbReference type="PANTHER" id="PTHR43776">
    <property type="entry name" value="TRANSPORT ATP-BINDING PROTEIN"/>
    <property type="match status" value="1"/>
</dbReference>
<accession>A0A1H1M2H2</accession>
<keyword evidence="6" id="KW-1185">Reference proteome</keyword>
<dbReference type="Pfam" id="PF08352">
    <property type="entry name" value="oligo_HPY"/>
    <property type="match status" value="2"/>
</dbReference>
<evidence type="ECO:0000256" key="2">
    <source>
        <dbReference type="ARBA" id="ARBA00022741"/>
    </source>
</evidence>
<name>A0A1H1M2H2_9CORY</name>
<sequence length="548" mass="58173">MSTTPLLQVSGLSIAYLGRKEAVNAVNDVSFEIHAGETVALVGESGSGKSTIARALVGLLEGRGRTRVAASGSITVARDGAPIDIANVSDKKLREVRGRHIGYVPQDPGVSLNPSHRIGAQIAEAITLHEDAPGNDDVHARVLELLAAVGIQDPAGAAEAYPHELSGGQRQRVLVAIGIAAGPRVLVADEPTSALDVTVQKRVLDTMDTLARDNQLGTLMITHDLAVAAERAQRILVMSEGRIVEEGPTSEIIAAPRHPYTQTLLASVVGTSGARRAQVREEHDGGTAALELDGIIKAFGSNSAPVVTGISLRIPRGQTYGLIGESGSGKTTLGRIALRLEEPTEGRVLLGGEDITTLRGKALRTKRRQLQYVQQNPYGSFNPKLTIADAIADPLRAHGIGSTKERREKVRRALEQVRLPQRTATARVTELSGGQLQRAAIARALIVDPTVIVADEPVSALDVSVQATVLDLLMELQAETGVAMLFISHDLAVVRDIAHTVGVIDSGRIVEENETTDLFSRPQHEVTQTLLHATPSLARLDTEVTVNA</sequence>
<organism evidence="5 6">
    <name type="scientific">Corynebacterium timonense</name>
    <dbReference type="NCBI Taxonomy" id="441500"/>
    <lineage>
        <taxon>Bacteria</taxon>
        <taxon>Bacillati</taxon>
        <taxon>Actinomycetota</taxon>
        <taxon>Actinomycetes</taxon>
        <taxon>Mycobacteriales</taxon>
        <taxon>Corynebacteriaceae</taxon>
        <taxon>Corynebacterium</taxon>
    </lineage>
</organism>
<proteinExistence type="predicted"/>
<dbReference type="NCBIfam" id="NF007739">
    <property type="entry name" value="PRK10419.1"/>
    <property type="match status" value="2"/>
</dbReference>
<dbReference type="InterPro" id="IPR017871">
    <property type="entry name" value="ABC_transporter-like_CS"/>
</dbReference>
<dbReference type="Pfam" id="PF00005">
    <property type="entry name" value="ABC_tran"/>
    <property type="match status" value="2"/>
</dbReference>
<dbReference type="PROSITE" id="PS00211">
    <property type="entry name" value="ABC_TRANSPORTER_1"/>
    <property type="match status" value="2"/>
</dbReference>
<evidence type="ECO:0000259" key="4">
    <source>
        <dbReference type="PROSITE" id="PS50893"/>
    </source>
</evidence>
<dbReference type="InterPro" id="IPR003439">
    <property type="entry name" value="ABC_transporter-like_ATP-bd"/>
</dbReference>
<dbReference type="InterPro" id="IPR050319">
    <property type="entry name" value="ABC_transp_ATP-bind"/>
</dbReference>
<dbReference type="AlphaFoldDB" id="A0A1H1M2H2"/>
<dbReference type="SUPFAM" id="SSF52540">
    <property type="entry name" value="P-loop containing nucleoside triphosphate hydrolases"/>
    <property type="match status" value="2"/>
</dbReference>
<keyword evidence="1" id="KW-0813">Transport</keyword>
<feature type="domain" description="ABC transporter" evidence="4">
    <location>
        <begin position="290"/>
        <end position="531"/>
    </location>
</feature>
<keyword evidence="2" id="KW-0547">Nucleotide-binding</keyword>
<feature type="domain" description="ABC transporter" evidence="4">
    <location>
        <begin position="7"/>
        <end position="265"/>
    </location>
</feature>
<keyword evidence="3 5" id="KW-0067">ATP-binding</keyword>
<evidence type="ECO:0000313" key="5">
    <source>
        <dbReference type="EMBL" id="SDR81088.1"/>
    </source>
</evidence>
<dbReference type="InterPro" id="IPR013563">
    <property type="entry name" value="Oligopep_ABC_C"/>
</dbReference>
<dbReference type="RefSeq" id="WP_040420667.1">
    <property type="nucleotide sequence ID" value="NZ_LT629765.1"/>
</dbReference>
<protein>
    <submittedName>
        <fullName evidence="5">Peptide/nickel transport system ATP-binding protein</fullName>
    </submittedName>
</protein>
<evidence type="ECO:0000313" key="6">
    <source>
        <dbReference type="Proteomes" id="UP000182237"/>
    </source>
</evidence>
<evidence type="ECO:0000256" key="1">
    <source>
        <dbReference type="ARBA" id="ARBA00022448"/>
    </source>
</evidence>
<dbReference type="OrthoDB" id="8036461at2"/>
<dbReference type="Proteomes" id="UP000182237">
    <property type="component" value="Chromosome I"/>
</dbReference>
<dbReference type="eggNOG" id="COG4172">
    <property type="taxonomic scope" value="Bacteria"/>
</dbReference>
<dbReference type="PROSITE" id="PS50893">
    <property type="entry name" value="ABC_TRANSPORTER_2"/>
    <property type="match status" value="2"/>
</dbReference>
<gene>
    <name evidence="5" type="ORF">SAMN04488539_0419</name>
</gene>
<dbReference type="GO" id="GO:0016887">
    <property type="term" value="F:ATP hydrolysis activity"/>
    <property type="evidence" value="ECO:0007669"/>
    <property type="project" value="InterPro"/>
</dbReference>
<dbReference type="InterPro" id="IPR003593">
    <property type="entry name" value="AAA+_ATPase"/>
</dbReference>
<dbReference type="InterPro" id="IPR027417">
    <property type="entry name" value="P-loop_NTPase"/>
</dbReference>
<dbReference type="SMART" id="SM00382">
    <property type="entry name" value="AAA"/>
    <property type="match status" value="2"/>
</dbReference>
<dbReference type="EMBL" id="LT629765">
    <property type="protein sequence ID" value="SDR81088.1"/>
    <property type="molecule type" value="Genomic_DNA"/>
</dbReference>
<dbReference type="Gene3D" id="3.40.50.300">
    <property type="entry name" value="P-loop containing nucleotide triphosphate hydrolases"/>
    <property type="match status" value="2"/>
</dbReference>
<dbReference type="CDD" id="cd03257">
    <property type="entry name" value="ABC_NikE_OppD_transporters"/>
    <property type="match status" value="2"/>
</dbReference>